<proteinExistence type="predicted"/>
<dbReference type="AlphaFoldDB" id="A0A9D1ANL9"/>
<comment type="caution">
    <text evidence="1">The sequence shown here is derived from an EMBL/GenBank/DDBJ whole genome shotgun (WGS) entry which is preliminary data.</text>
</comment>
<reference evidence="1" key="1">
    <citation type="submission" date="2020-10" db="EMBL/GenBank/DDBJ databases">
        <authorList>
            <person name="Gilroy R."/>
        </authorList>
    </citation>
    <scope>NUCLEOTIDE SEQUENCE</scope>
    <source>
        <strain evidence="1">ChiSxjej1B13-7958</strain>
    </source>
</reference>
<accession>A0A9D1ANL9</accession>
<protein>
    <submittedName>
        <fullName evidence="1">Uncharacterized protein</fullName>
    </submittedName>
</protein>
<reference evidence="1" key="2">
    <citation type="journal article" date="2021" name="PeerJ">
        <title>Extensive microbial diversity within the chicken gut microbiome revealed by metagenomics and culture.</title>
        <authorList>
            <person name="Gilroy R."/>
            <person name="Ravi A."/>
            <person name="Getino M."/>
            <person name="Pursley I."/>
            <person name="Horton D.L."/>
            <person name="Alikhan N.F."/>
            <person name="Baker D."/>
            <person name="Gharbi K."/>
            <person name="Hall N."/>
            <person name="Watson M."/>
            <person name="Adriaenssens E.M."/>
            <person name="Foster-Nyarko E."/>
            <person name="Jarju S."/>
            <person name="Secka A."/>
            <person name="Antonio M."/>
            <person name="Oren A."/>
            <person name="Chaudhuri R.R."/>
            <person name="La Ragione R."/>
            <person name="Hildebrand F."/>
            <person name="Pallen M.J."/>
        </authorList>
    </citation>
    <scope>NUCLEOTIDE SEQUENCE</scope>
    <source>
        <strain evidence="1">ChiSxjej1B13-7958</strain>
    </source>
</reference>
<name>A0A9D1ANL9_9FIRM</name>
<dbReference type="EMBL" id="DVGZ01000100">
    <property type="protein sequence ID" value="HIR47801.1"/>
    <property type="molecule type" value="Genomic_DNA"/>
</dbReference>
<sequence length="69" mass="8005">MTAEYRVRRESLMKAIKKIENGAQEYRIGNRTVCRADLASLYAELERVEVKLSQLERPSITAAVLPRRR</sequence>
<evidence type="ECO:0000313" key="1">
    <source>
        <dbReference type="EMBL" id="HIR47801.1"/>
    </source>
</evidence>
<gene>
    <name evidence="1" type="ORF">IAB89_09155</name>
</gene>
<evidence type="ECO:0000313" key="2">
    <source>
        <dbReference type="Proteomes" id="UP000824242"/>
    </source>
</evidence>
<dbReference type="Proteomes" id="UP000824242">
    <property type="component" value="Unassembled WGS sequence"/>
</dbReference>
<organism evidence="1 2">
    <name type="scientific">Candidatus Caccousia avicola</name>
    <dbReference type="NCBI Taxonomy" id="2840721"/>
    <lineage>
        <taxon>Bacteria</taxon>
        <taxon>Bacillati</taxon>
        <taxon>Bacillota</taxon>
        <taxon>Clostridia</taxon>
        <taxon>Eubacteriales</taxon>
        <taxon>Oscillospiraceae</taxon>
        <taxon>Oscillospiraceae incertae sedis</taxon>
        <taxon>Candidatus Caccousia</taxon>
    </lineage>
</organism>